<reference evidence="3 4" key="1">
    <citation type="journal article" date="2015" name="Genome Announc.">
        <title>Draft Genome Sequence and Gene Annotation of the Entomopathogenic Fungus Verticillium hemipterigenum.</title>
        <authorList>
            <person name="Horn F."/>
            <person name="Habel A."/>
            <person name="Scharf D.H."/>
            <person name="Dworschak J."/>
            <person name="Brakhage A.A."/>
            <person name="Guthke R."/>
            <person name="Hertweck C."/>
            <person name="Linde J."/>
        </authorList>
    </citation>
    <scope>NUCLEOTIDE SEQUENCE [LARGE SCALE GENOMIC DNA]</scope>
</reference>
<evidence type="ECO:0000313" key="4">
    <source>
        <dbReference type="Proteomes" id="UP000039046"/>
    </source>
</evidence>
<dbReference type="Pfam" id="PF00106">
    <property type="entry name" value="adh_short"/>
    <property type="match status" value="1"/>
</dbReference>
<dbReference type="InterPro" id="IPR020904">
    <property type="entry name" value="Sc_DH/Rdtase_CS"/>
</dbReference>
<dbReference type="PANTHER" id="PTHR43658:SF8">
    <property type="entry name" value="17-BETA-HYDROXYSTEROID DEHYDROGENASE 14-RELATED"/>
    <property type="match status" value="1"/>
</dbReference>
<sequence>MKIQGRTFIVSGGASGLGKGCCIEIVAQGGHVAVLDQNEENGLEFVAEIGAGAKFFECDVLSSDSVAKAVEGASAWAKQTGKPVAGAICAAGVSLPAAILDRNGNPFDLGDFEFVMGVNVRGTIDLARQTCAEIVKNSPFPASEDRGIIIMVASSAAFDGQNGQVSYSASKGAITALTLPLARDVGRHGIRAVTIAPSLFETRMTSVMSDKVRQSLEKTFVFPKRAGRPDEFAATARHCIENEMLNGTVIRLDGATRMTKM</sequence>
<dbReference type="Proteomes" id="UP000039046">
    <property type="component" value="Unassembled WGS sequence"/>
</dbReference>
<dbReference type="PROSITE" id="PS00061">
    <property type="entry name" value="ADH_SHORT"/>
    <property type="match status" value="1"/>
</dbReference>
<dbReference type="GO" id="GO:0016491">
    <property type="term" value="F:oxidoreductase activity"/>
    <property type="evidence" value="ECO:0007669"/>
    <property type="project" value="UniProtKB-KW"/>
</dbReference>
<keyword evidence="2" id="KW-0560">Oxidoreductase</keyword>
<dbReference type="STRING" id="1531966.A0A0A1T884"/>
<evidence type="ECO:0000256" key="1">
    <source>
        <dbReference type="ARBA" id="ARBA00022857"/>
    </source>
</evidence>
<dbReference type="InterPro" id="IPR036291">
    <property type="entry name" value="NAD(P)-bd_dom_sf"/>
</dbReference>
<evidence type="ECO:0000313" key="3">
    <source>
        <dbReference type="EMBL" id="CEJ81559.1"/>
    </source>
</evidence>
<name>A0A0A1T884_9HYPO</name>
<gene>
    <name evidence="3" type="ORF">VHEMI01680</name>
</gene>
<dbReference type="SUPFAM" id="SSF51735">
    <property type="entry name" value="NAD(P)-binding Rossmann-fold domains"/>
    <property type="match status" value="1"/>
</dbReference>
<dbReference type="Gene3D" id="3.40.50.720">
    <property type="entry name" value="NAD(P)-binding Rossmann-like Domain"/>
    <property type="match status" value="1"/>
</dbReference>
<keyword evidence="4" id="KW-1185">Reference proteome</keyword>
<evidence type="ECO:0000256" key="2">
    <source>
        <dbReference type="ARBA" id="ARBA00023002"/>
    </source>
</evidence>
<dbReference type="PRINTS" id="PR00081">
    <property type="entry name" value="GDHRDH"/>
</dbReference>
<accession>A0A0A1T884</accession>
<proteinExistence type="predicted"/>
<organism evidence="3 4">
    <name type="scientific">[Torrubiella] hemipterigena</name>
    <dbReference type="NCBI Taxonomy" id="1531966"/>
    <lineage>
        <taxon>Eukaryota</taxon>
        <taxon>Fungi</taxon>
        <taxon>Dikarya</taxon>
        <taxon>Ascomycota</taxon>
        <taxon>Pezizomycotina</taxon>
        <taxon>Sordariomycetes</taxon>
        <taxon>Hypocreomycetidae</taxon>
        <taxon>Hypocreales</taxon>
        <taxon>Clavicipitaceae</taxon>
        <taxon>Clavicipitaceae incertae sedis</taxon>
        <taxon>'Torrubiella' clade</taxon>
    </lineage>
</organism>
<dbReference type="HOGENOM" id="CLU_010194_42_0_1"/>
<dbReference type="OrthoDB" id="3819888at2759"/>
<dbReference type="EMBL" id="CDHN01000001">
    <property type="protein sequence ID" value="CEJ81559.1"/>
    <property type="molecule type" value="Genomic_DNA"/>
</dbReference>
<protein>
    <submittedName>
        <fullName evidence="3">Putative Short chain dehydrogenase</fullName>
    </submittedName>
</protein>
<dbReference type="PANTHER" id="PTHR43658">
    <property type="entry name" value="SHORT-CHAIN DEHYDROGENASE/REDUCTASE"/>
    <property type="match status" value="1"/>
</dbReference>
<dbReference type="AlphaFoldDB" id="A0A0A1T884"/>
<dbReference type="InterPro" id="IPR002347">
    <property type="entry name" value="SDR_fam"/>
</dbReference>
<keyword evidence="1" id="KW-0521">NADP</keyword>